<organism evidence="2 3">
    <name type="scientific">Cladophialophora yegresii CBS 114405</name>
    <dbReference type="NCBI Taxonomy" id="1182544"/>
    <lineage>
        <taxon>Eukaryota</taxon>
        <taxon>Fungi</taxon>
        <taxon>Dikarya</taxon>
        <taxon>Ascomycota</taxon>
        <taxon>Pezizomycotina</taxon>
        <taxon>Eurotiomycetes</taxon>
        <taxon>Chaetothyriomycetidae</taxon>
        <taxon>Chaetothyriales</taxon>
        <taxon>Herpotrichiellaceae</taxon>
        <taxon>Cladophialophora</taxon>
    </lineage>
</organism>
<keyword evidence="3" id="KW-1185">Reference proteome</keyword>
<dbReference type="Proteomes" id="UP000019473">
    <property type="component" value="Unassembled WGS sequence"/>
</dbReference>
<comment type="caution">
    <text evidence="2">The sequence shown here is derived from an EMBL/GenBank/DDBJ whole genome shotgun (WGS) entry which is preliminary data.</text>
</comment>
<proteinExistence type="predicted"/>
<dbReference type="RefSeq" id="XP_007756045.1">
    <property type="nucleotide sequence ID" value="XM_007757855.1"/>
</dbReference>
<dbReference type="OrthoDB" id="509124at2759"/>
<feature type="region of interest" description="Disordered" evidence="1">
    <location>
        <begin position="89"/>
        <end position="262"/>
    </location>
</feature>
<feature type="compositionally biased region" description="Polar residues" evidence="1">
    <location>
        <begin position="146"/>
        <end position="162"/>
    </location>
</feature>
<dbReference type="GeneID" id="19178430"/>
<dbReference type="eggNOG" id="ENOG502S6PP">
    <property type="taxonomic scope" value="Eukaryota"/>
</dbReference>
<accession>W9VV96</accession>
<dbReference type="EMBL" id="AMGW01000003">
    <property type="protein sequence ID" value="EXJ59692.1"/>
    <property type="molecule type" value="Genomic_DNA"/>
</dbReference>
<dbReference type="VEuPathDB" id="FungiDB:A1O7_03838"/>
<evidence type="ECO:0000256" key="1">
    <source>
        <dbReference type="SAM" id="MobiDB-lite"/>
    </source>
</evidence>
<feature type="compositionally biased region" description="Low complexity" evidence="1">
    <location>
        <begin position="167"/>
        <end position="182"/>
    </location>
</feature>
<sequence>MAPTKTEFSTPDIPQSAATFYASARTLINAPASLVFRTLRNTETWKDWNRWCPRVTITAQPDDEDDATLAEIEELVRNTSIAVNFDSDITDGAVMSGPEHSSAYRRKSKSGGTTNGAGAASPPPPGSRGSGSFERPRSPPPVTRQRLASNASRLSGMSQTSPDAEASRSNSMANANANGAEPAARRLSAAQVYQAASDSRRGSLPNSVTSPPAADTNGTDGSKGKTGVLVPAPNNPARLMPAPANTQSTAIARRKSTASSRNRRQLHINALYGEPSVRIQLGTKMTLHLKMKLPASHEVGDRAVLVTEVSRPDDPLEHDVPIAQLGNLSSGVILRTQTHTDSVSGVYRLVWTSVASKSCPRFLLFTQRVHEIRPTKDGAGQEICEYWDWECQRGVLAKRNAKTKAYMEERMAEWGTRLGEFCESMGGAVERRDFVGSVG</sequence>
<dbReference type="Gene3D" id="3.30.530.20">
    <property type="match status" value="1"/>
</dbReference>
<dbReference type="AlphaFoldDB" id="W9VV96"/>
<dbReference type="SUPFAM" id="SSF55961">
    <property type="entry name" value="Bet v1-like"/>
    <property type="match status" value="1"/>
</dbReference>
<protein>
    <submittedName>
        <fullName evidence="2">Uncharacterized protein</fullName>
    </submittedName>
</protein>
<feature type="compositionally biased region" description="Polar residues" evidence="1">
    <location>
        <begin position="204"/>
        <end position="220"/>
    </location>
</feature>
<name>W9VV96_9EURO</name>
<feature type="compositionally biased region" description="Basic residues" evidence="1">
    <location>
        <begin position="252"/>
        <end position="262"/>
    </location>
</feature>
<dbReference type="InterPro" id="IPR023393">
    <property type="entry name" value="START-like_dom_sf"/>
</dbReference>
<dbReference type="HOGENOM" id="CLU_670910_0_0_1"/>
<evidence type="ECO:0000313" key="3">
    <source>
        <dbReference type="Proteomes" id="UP000019473"/>
    </source>
</evidence>
<gene>
    <name evidence="2" type="ORF">A1O7_03838</name>
</gene>
<reference evidence="2 3" key="1">
    <citation type="submission" date="2013-03" db="EMBL/GenBank/DDBJ databases">
        <title>The Genome Sequence of Cladophialophora yegresii CBS 114405.</title>
        <authorList>
            <consortium name="The Broad Institute Genomics Platform"/>
            <person name="Cuomo C."/>
            <person name="de Hoog S."/>
            <person name="Gorbushina A."/>
            <person name="Walker B."/>
            <person name="Young S.K."/>
            <person name="Zeng Q."/>
            <person name="Gargeya S."/>
            <person name="Fitzgerald M."/>
            <person name="Haas B."/>
            <person name="Abouelleil A."/>
            <person name="Allen A.W."/>
            <person name="Alvarado L."/>
            <person name="Arachchi H.M."/>
            <person name="Berlin A.M."/>
            <person name="Chapman S.B."/>
            <person name="Gainer-Dewar J."/>
            <person name="Goldberg J."/>
            <person name="Griggs A."/>
            <person name="Gujja S."/>
            <person name="Hansen M."/>
            <person name="Howarth C."/>
            <person name="Imamovic A."/>
            <person name="Ireland A."/>
            <person name="Larimer J."/>
            <person name="McCowan C."/>
            <person name="Murphy C."/>
            <person name="Pearson M."/>
            <person name="Poon T.W."/>
            <person name="Priest M."/>
            <person name="Roberts A."/>
            <person name="Saif S."/>
            <person name="Shea T."/>
            <person name="Sisk P."/>
            <person name="Sykes S."/>
            <person name="Wortman J."/>
            <person name="Nusbaum C."/>
            <person name="Birren B."/>
        </authorList>
    </citation>
    <scope>NUCLEOTIDE SEQUENCE [LARGE SCALE GENOMIC DNA]</scope>
    <source>
        <strain evidence="2 3">CBS 114405</strain>
    </source>
</reference>
<evidence type="ECO:0000313" key="2">
    <source>
        <dbReference type="EMBL" id="EXJ59692.1"/>
    </source>
</evidence>